<organism evidence="2 3">
    <name type="scientific">Citrullus colocynthis</name>
    <name type="common">colocynth</name>
    <dbReference type="NCBI Taxonomy" id="252529"/>
    <lineage>
        <taxon>Eukaryota</taxon>
        <taxon>Viridiplantae</taxon>
        <taxon>Streptophyta</taxon>
        <taxon>Embryophyta</taxon>
        <taxon>Tracheophyta</taxon>
        <taxon>Spermatophyta</taxon>
        <taxon>Magnoliopsida</taxon>
        <taxon>eudicotyledons</taxon>
        <taxon>Gunneridae</taxon>
        <taxon>Pentapetalae</taxon>
        <taxon>rosids</taxon>
        <taxon>fabids</taxon>
        <taxon>Cucurbitales</taxon>
        <taxon>Cucurbitaceae</taxon>
        <taxon>Benincaseae</taxon>
        <taxon>Citrullus</taxon>
    </lineage>
</organism>
<sequence>DDVIAFIGNIRIILLKDWMVIFFLILINLGQRIIHNHIDGFHDRTSTLVENP</sequence>
<dbReference type="EMBL" id="OZ021737">
    <property type="protein sequence ID" value="CAK9317691.1"/>
    <property type="molecule type" value="Genomic_DNA"/>
</dbReference>
<protein>
    <submittedName>
        <fullName evidence="2">Uncharacterized protein</fullName>
    </submittedName>
</protein>
<feature type="transmembrane region" description="Helical" evidence="1">
    <location>
        <begin position="6"/>
        <end position="27"/>
    </location>
</feature>
<evidence type="ECO:0000313" key="3">
    <source>
        <dbReference type="Proteomes" id="UP001642487"/>
    </source>
</evidence>
<feature type="non-terminal residue" evidence="2">
    <location>
        <position position="52"/>
    </location>
</feature>
<reference evidence="2 3" key="1">
    <citation type="submission" date="2024-03" db="EMBL/GenBank/DDBJ databases">
        <authorList>
            <person name="Gkanogiannis A."/>
            <person name="Becerra Lopez-Lavalle L."/>
        </authorList>
    </citation>
    <scope>NUCLEOTIDE SEQUENCE [LARGE SCALE GENOMIC DNA]</scope>
</reference>
<dbReference type="Proteomes" id="UP001642487">
    <property type="component" value="Chromosome 3"/>
</dbReference>
<accession>A0ABP0YF23</accession>
<proteinExistence type="predicted"/>
<keyword evidence="1" id="KW-1133">Transmembrane helix</keyword>
<gene>
    <name evidence="2" type="ORF">CITCOLO1_LOCUS9603</name>
</gene>
<evidence type="ECO:0000256" key="1">
    <source>
        <dbReference type="SAM" id="Phobius"/>
    </source>
</evidence>
<evidence type="ECO:0000313" key="2">
    <source>
        <dbReference type="EMBL" id="CAK9317691.1"/>
    </source>
</evidence>
<keyword evidence="1" id="KW-0472">Membrane</keyword>
<name>A0ABP0YF23_9ROSI</name>
<keyword evidence="1" id="KW-0812">Transmembrane</keyword>
<feature type="non-terminal residue" evidence="2">
    <location>
        <position position="1"/>
    </location>
</feature>
<keyword evidence="3" id="KW-1185">Reference proteome</keyword>